<dbReference type="Gene3D" id="2.20.110.10">
    <property type="entry name" value="Histone H3 K4-specific methyltransferase SET7/9 N-terminal domain"/>
    <property type="match status" value="4"/>
</dbReference>
<keyword evidence="3" id="KW-1185">Reference proteome</keyword>
<dbReference type="InterPro" id="IPR003409">
    <property type="entry name" value="MORN"/>
</dbReference>
<dbReference type="Proteomes" id="UP001162131">
    <property type="component" value="Unassembled WGS sequence"/>
</dbReference>
<evidence type="ECO:0000256" key="1">
    <source>
        <dbReference type="ARBA" id="ARBA00022737"/>
    </source>
</evidence>
<dbReference type="Pfam" id="PF02493">
    <property type="entry name" value="MORN"/>
    <property type="match status" value="8"/>
</dbReference>
<sequence length="390" mass="44877">MNLDAAKISHLNLEEAKIELSNFIDTQINWTSFEITLNEADHQKFANPALKAIETLYSIKSKCSDYYNKEAEKIEMNKKHAENLFSKLIDQLKYLIEKVNSTKKISLEEARRPLDCILASISRTSLNFLQEFETLYLDFSNNFSEINNLIQNFDYFEDIGYKIEKLYLPNEFPFEGYTCYNFSNGDWYIGQWGNHKFNGKGAYYHIETDTYYEGEFENNCLIKGRNRDSRGNAYLGSFKNNCKNGQGIQVYANGNIYEGSWVDNYPNGEGTLHYSLGGSSSGTFDNGKLNGKGQEVYTNGDTYEGDFVDGLKHGHGIYKYSCGDYYEGHWQYDLKNGKGKLVYHKKGCYEGDFQDDKKHGFGKEISFKTKEVYIGFFRNDTKSGFGKLSQ</sequence>
<dbReference type="FunFam" id="2.20.110.10:FF:000002">
    <property type="entry name" value="Phosphatidylinositol 4-phosphate 5-kinase 8"/>
    <property type="match status" value="1"/>
</dbReference>
<evidence type="ECO:0000313" key="2">
    <source>
        <dbReference type="EMBL" id="CAG9317929.1"/>
    </source>
</evidence>
<dbReference type="PANTHER" id="PTHR23084:SF263">
    <property type="entry name" value="MORN REPEAT-CONTAINING PROTEIN 1"/>
    <property type="match status" value="1"/>
</dbReference>
<dbReference type="AlphaFoldDB" id="A0AAU9ITU8"/>
<name>A0AAU9ITU8_9CILI</name>
<dbReference type="PANTHER" id="PTHR23084">
    <property type="entry name" value="PHOSPHATIDYLINOSITOL-4-PHOSPHATE 5-KINASE RELATED"/>
    <property type="match status" value="1"/>
</dbReference>
<evidence type="ECO:0008006" key="4">
    <source>
        <dbReference type="Google" id="ProtNLM"/>
    </source>
</evidence>
<organism evidence="2 3">
    <name type="scientific">Blepharisma stoltei</name>
    <dbReference type="NCBI Taxonomy" id="1481888"/>
    <lineage>
        <taxon>Eukaryota</taxon>
        <taxon>Sar</taxon>
        <taxon>Alveolata</taxon>
        <taxon>Ciliophora</taxon>
        <taxon>Postciliodesmatophora</taxon>
        <taxon>Heterotrichea</taxon>
        <taxon>Heterotrichida</taxon>
        <taxon>Blepharismidae</taxon>
        <taxon>Blepharisma</taxon>
    </lineage>
</organism>
<keyword evidence="1" id="KW-0677">Repeat</keyword>
<dbReference type="EMBL" id="CAJZBQ010000019">
    <property type="protein sequence ID" value="CAG9317929.1"/>
    <property type="molecule type" value="Genomic_DNA"/>
</dbReference>
<dbReference type="SMART" id="SM00698">
    <property type="entry name" value="MORN"/>
    <property type="match status" value="8"/>
</dbReference>
<gene>
    <name evidence="2" type="ORF">BSTOLATCC_MIC20234</name>
</gene>
<evidence type="ECO:0000313" key="3">
    <source>
        <dbReference type="Proteomes" id="UP001162131"/>
    </source>
</evidence>
<reference evidence="2" key="1">
    <citation type="submission" date="2021-09" db="EMBL/GenBank/DDBJ databases">
        <authorList>
            <consortium name="AG Swart"/>
            <person name="Singh M."/>
            <person name="Singh A."/>
            <person name="Seah K."/>
            <person name="Emmerich C."/>
        </authorList>
    </citation>
    <scope>NUCLEOTIDE SEQUENCE</scope>
    <source>
        <strain evidence="2">ATCC30299</strain>
    </source>
</reference>
<protein>
    <recommendedName>
        <fullName evidence="4">MORN repeat protein</fullName>
    </recommendedName>
</protein>
<dbReference type="SUPFAM" id="SSF82185">
    <property type="entry name" value="Histone H3 K4-specific methyltransferase SET7/9 N-terminal domain"/>
    <property type="match status" value="2"/>
</dbReference>
<comment type="caution">
    <text evidence="2">The sequence shown here is derived from an EMBL/GenBank/DDBJ whole genome shotgun (WGS) entry which is preliminary data.</text>
</comment>
<accession>A0AAU9ITU8</accession>
<proteinExistence type="predicted"/>